<keyword evidence="3" id="KW-0969">Cilium</keyword>
<dbReference type="Pfam" id="PF06429">
    <property type="entry name" value="Flg_bbr_C"/>
    <property type="match status" value="1"/>
</dbReference>
<reference evidence="3 4" key="1">
    <citation type="submission" date="2020-03" db="EMBL/GenBank/DDBJ databases">
        <title>WGS of the type strain of Planosporangium spp.</title>
        <authorList>
            <person name="Thawai C."/>
        </authorList>
    </citation>
    <scope>NUCLEOTIDE SEQUENCE [LARGE SCALE GENOMIC DNA]</scope>
    <source>
        <strain evidence="3 4">TBRC 5610</strain>
    </source>
</reference>
<sequence length="140" mass="14566">MALPTFGAIGIAGTGLTVYRKWLDAISDNISNMNDASPTSGPAFQARYVLAQAQVDPNTGDGAGVAVGGTVLSGNAQGREVYEPTNPLADANGMVRYPDIDLGSQMAQMIMAQRGYQANLAVVDRAKTAYEAALQLGKNS</sequence>
<dbReference type="Proteomes" id="UP000722989">
    <property type="component" value="Unassembled WGS sequence"/>
</dbReference>
<dbReference type="RefSeq" id="WP_167926691.1">
    <property type="nucleotide sequence ID" value="NZ_JAATVY010000013.1"/>
</dbReference>
<comment type="caution">
    <text evidence="3">The sequence shown here is derived from an EMBL/GenBank/DDBJ whole genome shotgun (WGS) entry which is preliminary data.</text>
</comment>
<evidence type="ECO:0000313" key="4">
    <source>
        <dbReference type="Proteomes" id="UP000722989"/>
    </source>
</evidence>
<feature type="domain" description="Flagellar basal-body/hook protein C-terminal" evidence="2">
    <location>
        <begin position="92"/>
        <end position="136"/>
    </location>
</feature>
<gene>
    <name evidence="3" type="ORF">HC031_19025</name>
</gene>
<dbReference type="EMBL" id="JAATVY010000013">
    <property type="protein sequence ID" value="NJC71798.1"/>
    <property type="molecule type" value="Genomic_DNA"/>
</dbReference>
<proteinExistence type="inferred from homology"/>
<evidence type="ECO:0000256" key="1">
    <source>
        <dbReference type="ARBA" id="ARBA00009677"/>
    </source>
</evidence>
<evidence type="ECO:0000313" key="3">
    <source>
        <dbReference type="EMBL" id="NJC71798.1"/>
    </source>
</evidence>
<comment type="similarity">
    <text evidence="1">Belongs to the flagella basal body rod proteins family.</text>
</comment>
<keyword evidence="4" id="KW-1185">Reference proteome</keyword>
<protein>
    <submittedName>
        <fullName evidence="3">Flagellar basal-body rod protein FlgC</fullName>
    </submittedName>
</protein>
<name>A0ABX0Y2X9_9ACTN</name>
<keyword evidence="3" id="KW-0282">Flagellum</keyword>
<keyword evidence="3" id="KW-0966">Cell projection</keyword>
<dbReference type="InterPro" id="IPR010930">
    <property type="entry name" value="Flg_bb/hook_C_dom"/>
</dbReference>
<evidence type="ECO:0000259" key="2">
    <source>
        <dbReference type="Pfam" id="PF06429"/>
    </source>
</evidence>
<organism evidence="3 4">
    <name type="scientific">Planosporangium thailandense</name>
    <dbReference type="NCBI Taxonomy" id="765197"/>
    <lineage>
        <taxon>Bacteria</taxon>
        <taxon>Bacillati</taxon>
        <taxon>Actinomycetota</taxon>
        <taxon>Actinomycetes</taxon>
        <taxon>Micromonosporales</taxon>
        <taxon>Micromonosporaceae</taxon>
        <taxon>Planosporangium</taxon>
    </lineage>
</organism>
<accession>A0ABX0Y2X9</accession>